<evidence type="ECO:0000313" key="7">
    <source>
        <dbReference type="Proteomes" id="UP000323258"/>
    </source>
</evidence>
<comment type="caution">
    <text evidence="6">The sequence shown here is derived from an EMBL/GenBank/DDBJ whole genome shotgun (WGS) entry which is preliminary data.</text>
</comment>
<dbReference type="Gene3D" id="3.40.630.30">
    <property type="match status" value="1"/>
</dbReference>
<evidence type="ECO:0000256" key="2">
    <source>
        <dbReference type="ARBA" id="ARBA00022490"/>
    </source>
</evidence>
<evidence type="ECO:0000256" key="1">
    <source>
        <dbReference type="ARBA" id="ARBA00005395"/>
    </source>
</evidence>
<dbReference type="InterPro" id="IPR006464">
    <property type="entry name" value="AcTrfase_RimI/Ard1"/>
</dbReference>
<dbReference type="InterPro" id="IPR000182">
    <property type="entry name" value="GNAT_dom"/>
</dbReference>
<evidence type="ECO:0000256" key="3">
    <source>
        <dbReference type="ARBA" id="ARBA00022679"/>
    </source>
</evidence>
<evidence type="ECO:0000256" key="4">
    <source>
        <dbReference type="ARBA" id="ARBA00023315"/>
    </source>
</evidence>
<dbReference type="PANTHER" id="PTHR43420">
    <property type="entry name" value="ACETYLTRANSFERASE"/>
    <property type="match status" value="1"/>
</dbReference>
<dbReference type="SUPFAM" id="SSF55729">
    <property type="entry name" value="Acyl-CoA N-acyltransferases (Nat)"/>
    <property type="match status" value="1"/>
</dbReference>
<feature type="domain" description="N-acetyltransferase" evidence="5">
    <location>
        <begin position="12"/>
        <end position="163"/>
    </location>
</feature>
<comment type="similarity">
    <text evidence="1">Belongs to the acetyltransferase family. RimI subfamily.</text>
</comment>
<organism evidence="6 7">
    <name type="scientific">Neoaquamicrobium microcysteis</name>
    <dbReference type="NCBI Taxonomy" id="2682781"/>
    <lineage>
        <taxon>Bacteria</taxon>
        <taxon>Pseudomonadati</taxon>
        <taxon>Pseudomonadota</taxon>
        <taxon>Alphaproteobacteria</taxon>
        <taxon>Hyphomicrobiales</taxon>
        <taxon>Phyllobacteriaceae</taxon>
        <taxon>Neoaquamicrobium</taxon>
    </lineage>
</organism>
<dbReference type="GO" id="GO:0008080">
    <property type="term" value="F:N-acetyltransferase activity"/>
    <property type="evidence" value="ECO:0007669"/>
    <property type="project" value="InterPro"/>
</dbReference>
<name>A0A5D4GT51_9HYPH</name>
<keyword evidence="7" id="KW-1185">Reference proteome</keyword>
<evidence type="ECO:0000313" key="6">
    <source>
        <dbReference type="EMBL" id="TYR29740.1"/>
    </source>
</evidence>
<dbReference type="CDD" id="cd04301">
    <property type="entry name" value="NAT_SF"/>
    <property type="match status" value="1"/>
</dbReference>
<dbReference type="Pfam" id="PF00583">
    <property type="entry name" value="Acetyltransf_1"/>
    <property type="match status" value="1"/>
</dbReference>
<gene>
    <name evidence="6" type="primary">rimI</name>
    <name evidence="6" type="ORF">FY036_23160</name>
</gene>
<protein>
    <submittedName>
        <fullName evidence="6">Ribosomal-protein-alanine N-acetyltransferase</fullName>
    </submittedName>
</protein>
<accession>A0A5D4GT51</accession>
<dbReference type="OrthoDB" id="9804026at2"/>
<dbReference type="InterPro" id="IPR050680">
    <property type="entry name" value="YpeA/RimI_acetyltransf"/>
</dbReference>
<dbReference type="PANTHER" id="PTHR43420:SF44">
    <property type="entry name" value="ACETYLTRANSFERASE YPEA"/>
    <property type="match status" value="1"/>
</dbReference>
<keyword evidence="2" id="KW-0963">Cytoplasm</keyword>
<keyword evidence="4" id="KW-0012">Acyltransferase</keyword>
<dbReference type="RefSeq" id="WP_148917048.1">
    <property type="nucleotide sequence ID" value="NZ_VSZS01000068.1"/>
</dbReference>
<evidence type="ECO:0000259" key="5">
    <source>
        <dbReference type="PROSITE" id="PS51186"/>
    </source>
</evidence>
<reference evidence="6 7" key="1">
    <citation type="submission" date="2019-08" db="EMBL/GenBank/DDBJ databases">
        <authorList>
            <person name="Seo Y.L."/>
        </authorList>
    </citation>
    <scope>NUCLEOTIDE SEQUENCE [LARGE SCALE GENOMIC DNA]</scope>
    <source>
        <strain evidence="6 7">MaA-C15</strain>
    </source>
</reference>
<proteinExistence type="inferred from homology"/>
<dbReference type="AlphaFoldDB" id="A0A5D4GT51"/>
<reference evidence="6 7" key="2">
    <citation type="submission" date="2019-09" db="EMBL/GenBank/DDBJ databases">
        <title>Mesorhizobium sp. MaA-C15 isolated from Microcystis aeruginosa.</title>
        <authorList>
            <person name="Jeong S.E."/>
            <person name="Jin H.M."/>
            <person name="Jeon C.O."/>
        </authorList>
    </citation>
    <scope>NUCLEOTIDE SEQUENCE [LARGE SCALE GENOMIC DNA]</scope>
    <source>
        <strain evidence="6 7">MaA-C15</strain>
    </source>
</reference>
<dbReference type="NCBIfam" id="TIGR01575">
    <property type="entry name" value="rimI"/>
    <property type="match status" value="1"/>
</dbReference>
<dbReference type="InterPro" id="IPR016181">
    <property type="entry name" value="Acyl_CoA_acyltransferase"/>
</dbReference>
<sequence length="163" mass="18268">MKLPFFAGPIEFVLEPLSADDASQLPDLHAEDFQRPWAEHEFASLLDQPPVFGFAAWRVGNRKAGPAGFVLARLAAGEGEILTIAVARAYRRLGLGRDLMEAVLRELHAERAEALFLEVDENNRAAIALYRRLGFREVARRPAYYAHEDGPKSAALVMRRDLR</sequence>
<dbReference type="EMBL" id="VSZS01000068">
    <property type="protein sequence ID" value="TYR29740.1"/>
    <property type="molecule type" value="Genomic_DNA"/>
</dbReference>
<dbReference type="PROSITE" id="PS51186">
    <property type="entry name" value="GNAT"/>
    <property type="match status" value="1"/>
</dbReference>
<dbReference type="Proteomes" id="UP000323258">
    <property type="component" value="Unassembled WGS sequence"/>
</dbReference>
<keyword evidence="3 6" id="KW-0808">Transferase</keyword>